<dbReference type="InterPro" id="IPR003991">
    <property type="entry name" value="Pertactin_virulence_factor"/>
</dbReference>
<name>A0A2U8DZW6_9BACT</name>
<dbReference type="PANTHER" id="PTHR35037">
    <property type="entry name" value="C-TERMINAL REGION OF AIDA-LIKE PROTEIN"/>
    <property type="match status" value="1"/>
</dbReference>
<dbReference type="PANTHER" id="PTHR35037:SF7">
    <property type="entry name" value="AUTOTRANSPORTER"/>
    <property type="match status" value="1"/>
</dbReference>
<evidence type="ECO:0000313" key="4">
    <source>
        <dbReference type="EMBL" id="AWI08138.1"/>
    </source>
</evidence>
<gene>
    <name evidence="4" type="ORF">CKA38_01660</name>
</gene>
<dbReference type="PRINTS" id="PR01484">
    <property type="entry name" value="PRTACTNFAMLY"/>
</dbReference>
<evidence type="ECO:0000259" key="3">
    <source>
        <dbReference type="PROSITE" id="PS51208"/>
    </source>
</evidence>
<dbReference type="InterPro" id="IPR013425">
    <property type="entry name" value="Autotrns_rpt"/>
</dbReference>
<dbReference type="GO" id="GO:0019867">
    <property type="term" value="C:outer membrane"/>
    <property type="evidence" value="ECO:0007669"/>
    <property type="project" value="InterPro"/>
</dbReference>
<dbReference type="SMART" id="SM00869">
    <property type="entry name" value="Autotransporter"/>
    <property type="match status" value="1"/>
</dbReference>
<feature type="domain" description="Autotransporter" evidence="3">
    <location>
        <begin position="1569"/>
        <end position="1837"/>
    </location>
</feature>
<dbReference type="Pfam" id="PF03797">
    <property type="entry name" value="Autotransporter"/>
    <property type="match status" value="1"/>
</dbReference>
<dbReference type="NCBIfam" id="TIGR02601">
    <property type="entry name" value="autotrns_rpt"/>
    <property type="match status" value="1"/>
</dbReference>
<evidence type="ECO:0000256" key="1">
    <source>
        <dbReference type="ARBA" id="ARBA00022729"/>
    </source>
</evidence>
<dbReference type="Gene3D" id="2.40.128.130">
    <property type="entry name" value="Autotransporter beta-domain"/>
    <property type="match status" value="1"/>
</dbReference>
<dbReference type="InterPro" id="IPR036709">
    <property type="entry name" value="Autotransporte_beta_dom_sf"/>
</dbReference>
<dbReference type="InterPro" id="IPR030895">
    <property type="entry name" value="T5SS_PEPC_rpt"/>
</dbReference>
<dbReference type="EMBL" id="CP023004">
    <property type="protein sequence ID" value="AWI08138.1"/>
    <property type="molecule type" value="Genomic_DNA"/>
</dbReference>
<proteinExistence type="predicted"/>
<dbReference type="NCBIfam" id="TIGR04393">
    <property type="entry name" value="rpt_T5SS_PEPC"/>
    <property type="match status" value="1"/>
</dbReference>
<dbReference type="SUPFAM" id="SSF103515">
    <property type="entry name" value="Autotransporter"/>
    <property type="match status" value="1"/>
</dbReference>
<dbReference type="PROSITE" id="PS51208">
    <property type="entry name" value="AUTOTRANSPORTER"/>
    <property type="match status" value="1"/>
</dbReference>
<dbReference type="KEGG" id="elut:CKA38_01660"/>
<dbReference type="InterPro" id="IPR006315">
    <property type="entry name" value="OM_autotransptr_brl_dom"/>
</dbReference>
<dbReference type="InterPro" id="IPR011050">
    <property type="entry name" value="Pectin_lyase_fold/virulence"/>
</dbReference>
<feature type="signal peptide" evidence="2">
    <location>
        <begin position="1"/>
        <end position="33"/>
    </location>
</feature>
<reference evidence="4 5" key="1">
    <citation type="journal article" date="2018" name="Syst. Appl. Microbiol.">
        <title>Ereboglobus luteus gen. nov. sp. nov. from cockroach guts, and new insights into the oxygen relationship of the genera Opitutus and Didymococcus (Verrucomicrobia: Opitutaceae).</title>
        <authorList>
            <person name="Tegtmeier D."/>
            <person name="Belitz A."/>
            <person name="Radek R."/>
            <person name="Heimerl T."/>
            <person name="Brune A."/>
        </authorList>
    </citation>
    <scope>NUCLEOTIDE SEQUENCE [LARGE SCALE GENOMIC DNA]</scope>
    <source>
        <strain evidence="4 5">Ho45</strain>
    </source>
</reference>
<organism evidence="4 5">
    <name type="scientific">Ereboglobus luteus</name>
    <dbReference type="NCBI Taxonomy" id="1796921"/>
    <lineage>
        <taxon>Bacteria</taxon>
        <taxon>Pseudomonadati</taxon>
        <taxon>Verrucomicrobiota</taxon>
        <taxon>Opitutia</taxon>
        <taxon>Opitutales</taxon>
        <taxon>Opitutaceae</taxon>
        <taxon>Ereboglobus</taxon>
    </lineage>
</organism>
<keyword evidence="1 2" id="KW-0732">Signal</keyword>
<feature type="chain" id="PRO_5016128228" description="Autotransporter domain-containing protein" evidence="2">
    <location>
        <begin position="34"/>
        <end position="1837"/>
    </location>
</feature>
<evidence type="ECO:0000313" key="5">
    <source>
        <dbReference type="Proteomes" id="UP000244896"/>
    </source>
</evidence>
<keyword evidence="5" id="KW-1185">Reference proteome</keyword>
<evidence type="ECO:0000256" key="2">
    <source>
        <dbReference type="SAM" id="SignalP"/>
    </source>
</evidence>
<sequence>MKFKSLTMFRACPRLSVFHFGALVLCLSPLLNGANRDWAGTGTGDWTDMGNWAGAAMPGASDNAYIQNTGTAVIDGVTAATIGRIEVGGPTAGRKGGLEILNGGTLNVSGHVMSGAAANSLGIVTVKGAGSTLAGGNLMYVGRIGTGVLNILDGGHVTTVGNFSMGYDPSGGNNIPSGANPAGYVTINGSNSLLEGNNEGHIGFRGVGIMTLEDGGRARFSSNVYIGNGASGRGELHIGQGSMFTISGTNKVLYVGGNAAGMGLVKSRSALLAGSGVMVAGEGGSVKVSHNGTISAGDGAGAIGQLNIQGNLNLAYNDDSGWGQSVAGAATIRVDHNSTTADSIYVSNTVFIGESLNIDLSSLANITNKAILFTGSDGTIISAPGSSTKFTMNGLDFSEYARLADNLPVTSLTVTGSEILMSVNSTATNKHLVWTGATNNTWNLSETNWREAGGAEMAFLIGDSVTFGTLDGIDNVTIGQDVGQTVSQLAFIGNTSYTLEGNYTINGASAIGLTTGTSGKLLLGASGTAFNGTLTLTGNNSFARGTELHSGTLSIARVESLLRAPSLNGVSFMGSGANTPTLLLTEDMTFNAANMVSHLRIAPDSTGEIQIAPGKTVVITSGSGGTGAGIANYGQFSIAGGQVVFANNHADEQGGAINNGIAGVLTIDDAVFTANTSGSFGGAIINIGGGNLTVGVAATSTVTYAGNEAMNGGAVADAAAGGFLYVKASGGITTLDVAGHVTIGGDDAAVTGADSIASSDANSVITKTGEGTIVLNADNTHYTGTFNHNAGVVQFNNASALFGGAVNGSGTLVFNNTGHNLDFSSGDFHGTLRLQGDGAGASYDMDTVAASTRSILANSHLQLGTNGTLSIGSGSYGIGGLDFAGGALRTEMSGLAFTGTLKINGVLGFTDPQASKIIVDNIAPGGSLASLGARSGSVFSMDDAGSDAILLMAADSIAGHTDKAIGLYASNGVTRIDTAFQQTWGDYAIATFENMALAHTGSAGAGLYMDSVLTKVDIQSGRTLTLTADSTSDNTLNAIISGDGELAIDASVGAVTLGGVNTHSGVTRVVNGTLRLAAADALGDTSDLILSQNTVAELAGDSLFGNAQTIGAYTGAAGAKLSLGSGTLTVTDAKGTGLFVDNGATTDFGSASSLVLDGGTISGALTASADNTSQLTLRSNTLTISSANTDLNINTTVAADATLRLTDGGALGTGTIAFGGTLELAADGANTYFNNRLAGSGTIMKTGTGAMTVAQSNPGLNVQVNIAEGRLIADELDALGSSKIKAEAGGIIEFSGTGTLSNEITGDGMLAFSNNAEVTINRAYNLPQIEISSGAKLIASHTSALGGTNSKIHVTSNGALIINTYDNATRTFALGEITLTDRGRLRFTSAGTTFRRATIEKLLGSDGILEFNVDFKAVRDHAIASLSPVMPVGRAANHVTVLTAGSGTHGVYINSANPEYFAPMDGSYTPLIDTAEGDATRYHLVDVNGSPISHYESGLVALQLVKGGEDESTYTDNFNRWYLADSGLGATADAVIGSAAMAGKDWHYSLDALYLRMGEIRADLDEFKPGESKGTIWARGRSSLLKVNHKLLGRSFEQTNDGITAGADRAFAIKDSMVLFAGAFVDFGWVDRDFYNFGSGDSNSYGIGLYATMLHKSGWYGDLALKADRTKNSFDTRTVDNRMTHASYNSNAEGFSIEFGRRSHLISEWWFEPSIQMAMVWLNGANYDAKTFESSLPVKVDGSRSTQYRGGLRVGRSFGRWNPYAKIFWAKSDTGGGTVHAYTRDFNASLNEWRFECGFGMSVRLTEKASVYLDYEYATASAYERPWSVNLGWRTLW</sequence>
<dbReference type="Proteomes" id="UP000244896">
    <property type="component" value="Chromosome"/>
</dbReference>
<dbReference type="InterPro" id="IPR005546">
    <property type="entry name" value="Autotransporte_beta"/>
</dbReference>
<dbReference type="InterPro" id="IPR051551">
    <property type="entry name" value="Autotransporter_adhesion"/>
</dbReference>
<dbReference type="InterPro" id="IPR012332">
    <property type="entry name" value="Autotransporter_pectin_lyase_C"/>
</dbReference>
<protein>
    <recommendedName>
        <fullName evidence="3">Autotransporter domain-containing protein</fullName>
    </recommendedName>
</protein>
<dbReference type="OrthoDB" id="200362at2"/>
<dbReference type="NCBIfam" id="TIGR01414">
    <property type="entry name" value="autotrans_barl"/>
    <property type="match status" value="1"/>
</dbReference>
<accession>A0A2U8DZW6</accession>
<dbReference type="Gene3D" id="2.160.20.20">
    <property type="match status" value="1"/>
</dbReference>
<dbReference type="SUPFAM" id="SSF51126">
    <property type="entry name" value="Pectin lyase-like"/>
    <property type="match status" value="2"/>
</dbReference>